<dbReference type="InterPro" id="IPR038765">
    <property type="entry name" value="Papain-like_cys_pep_sf"/>
</dbReference>
<evidence type="ECO:0000256" key="4">
    <source>
        <dbReference type="ARBA" id="ARBA00022807"/>
    </source>
</evidence>
<comment type="similarity">
    <text evidence="1">Belongs to the peptidase C40 family.</text>
</comment>
<gene>
    <name evidence="7" type="ORF">H7U12_10180</name>
</gene>
<dbReference type="Pfam" id="PF00877">
    <property type="entry name" value="NLPC_P60"/>
    <property type="match status" value="1"/>
</dbReference>
<feature type="region of interest" description="Disordered" evidence="5">
    <location>
        <begin position="52"/>
        <end position="93"/>
    </location>
</feature>
<dbReference type="PANTHER" id="PTHR47053">
    <property type="entry name" value="MUREIN DD-ENDOPEPTIDASE MEPH-RELATED"/>
    <property type="match status" value="1"/>
</dbReference>
<dbReference type="PROSITE" id="PS51257">
    <property type="entry name" value="PROKAR_LIPOPROTEIN"/>
    <property type="match status" value="1"/>
</dbReference>
<keyword evidence="4" id="KW-0788">Thiol protease</keyword>
<evidence type="ECO:0000256" key="1">
    <source>
        <dbReference type="ARBA" id="ARBA00007074"/>
    </source>
</evidence>
<name>A0ABR6VT39_9BACT</name>
<dbReference type="InterPro" id="IPR051202">
    <property type="entry name" value="Peptidase_C40"/>
</dbReference>
<accession>A0ABR6VT39</accession>
<dbReference type="PANTHER" id="PTHR47053:SF1">
    <property type="entry name" value="MUREIN DD-ENDOPEPTIDASE MEPH-RELATED"/>
    <property type="match status" value="1"/>
</dbReference>
<organism evidence="7 8">
    <name type="scientific">Rufibacter sediminis</name>
    <dbReference type="NCBI Taxonomy" id="2762756"/>
    <lineage>
        <taxon>Bacteria</taxon>
        <taxon>Pseudomonadati</taxon>
        <taxon>Bacteroidota</taxon>
        <taxon>Cytophagia</taxon>
        <taxon>Cytophagales</taxon>
        <taxon>Hymenobacteraceae</taxon>
        <taxon>Rufibacter</taxon>
    </lineage>
</organism>
<evidence type="ECO:0000259" key="6">
    <source>
        <dbReference type="PROSITE" id="PS51935"/>
    </source>
</evidence>
<evidence type="ECO:0000256" key="3">
    <source>
        <dbReference type="ARBA" id="ARBA00022801"/>
    </source>
</evidence>
<evidence type="ECO:0000313" key="8">
    <source>
        <dbReference type="Proteomes" id="UP000659698"/>
    </source>
</evidence>
<dbReference type="InterPro" id="IPR000064">
    <property type="entry name" value="NLP_P60_dom"/>
</dbReference>
<dbReference type="SUPFAM" id="SSF54001">
    <property type="entry name" value="Cysteine proteinases"/>
    <property type="match status" value="1"/>
</dbReference>
<dbReference type="Gene3D" id="3.90.1720.10">
    <property type="entry name" value="endopeptidase domain like (from Nostoc punctiforme)"/>
    <property type="match status" value="1"/>
</dbReference>
<reference evidence="7 8" key="1">
    <citation type="journal article" date="2019" name="Int. J. Syst. Evol. Microbiol.">
        <title>Rufibacter sediminis sp. nov., isolated from freshwater lake sediment.</title>
        <authorList>
            <person name="Qu J.H."/>
            <person name="Zhang L.J."/>
            <person name="Fu Y.H."/>
            <person name="Li H.F."/>
        </authorList>
    </citation>
    <scope>NUCLEOTIDE SEQUENCE [LARGE SCALE GENOMIC DNA]</scope>
    <source>
        <strain evidence="7 8">H-1</strain>
    </source>
</reference>
<keyword evidence="8" id="KW-1185">Reference proteome</keyword>
<evidence type="ECO:0000313" key="7">
    <source>
        <dbReference type="EMBL" id="MBC3540052.1"/>
    </source>
</evidence>
<feature type="domain" description="NlpC/P60" evidence="6">
    <location>
        <begin position="98"/>
        <end position="226"/>
    </location>
</feature>
<protein>
    <submittedName>
        <fullName evidence="7">C40 family peptidase</fullName>
    </submittedName>
</protein>
<proteinExistence type="inferred from homology"/>
<dbReference type="RefSeq" id="WP_186636944.1">
    <property type="nucleotide sequence ID" value="NZ_JACOAF010000022.1"/>
</dbReference>
<keyword evidence="3" id="KW-0378">Hydrolase</keyword>
<dbReference type="EMBL" id="JACOAF010000022">
    <property type="protein sequence ID" value="MBC3540052.1"/>
    <property type="molecule type" value="Genomic_DNA"/>
</dbReference>
<keyword evidence="2" id="KW-0645">Protease</keyword>
<feature type="compositionally biased region" description="Basic and acidic residues" evidence="5">
    <location>
        <begin position="52"/>
        <end position="63"/>
    </location>
</feature>
<evidence type="ECO:0000256" key="2">
    <source>
        <dbReference type="ARBA" id="ARBA00022670"/>
    </source>
</evidence>
<evidence type="ECO:0000256" key="5">
    <source>
        <dbReference type="SAM" id="MobiDB-lite"/>
    </source>
</evidence>
<sequence length="227" mass="25362">MRRHKTALNNVHKTSSLLFLSLVLFLSSCGKSSYSTFSKPNEKYRSAREIAELKKRERMERRRSGSSGKPLKEIHISSRSKKPSRSIRISGNSNRAVRRDIETVISTARSFTGTPYQLGGTSRVGMDCSGLLCTSFQAIDVLLPRTSSEQSQFGPAISTQELQAGDLVFFSSSRSEYNITHVGLVTEVKNQGEVWFIHASTSLGVKEDNLYSPYYQKIFVKAVRPAI</sequence>
<comment type="caution">
    <text evidence="7">The sequence shown here is derived from an EMBL/GenBank/DDBJ whole genome shotgun (WGS) entry which is preliminary data.</text>
</comment>
<dbReference type="Proteomes" id="UP000659698">
    <property type="component" value="Unassembled WGS sequence"/>
</dbReference>
<dbReference type="PROSITE" id="PS51935">
    <property type="entry name" value="NLPC_P60"/>
    <property type="match status" value="1"/>
</dbReference>